<feature type="compositionally biased region" description="Polar residues" evidence="9">
    <location>
        <begin position="374"/>
        <end position="384"/>
    </location>
</feature>
<comment type="similarity">
    <text evidence="2">Belongs to the SELO family.</text>
</comment>
<evidence type="ECO:0000256" key="7">
    <source>
        <dbReference type="ARBA" id="ARBA00022840"/>
    </source>
</evidence>
<evidence type="ECO:0000256" key="6">
    <source>
        <dbReference type="ARBA" id="ARBA00022741"/>
    </source>
</evidence>
<evidence type="ECO:0000256" key="5">
    <source>
        <dbReference type="ARBA" id="ARBA00022723"/>
    </source>
</evidence>
<dbReference type="OrthoDB" id="9776281at2"/>
<dbReference type="InterPro" id="IPR003846">
    <property type="entry name" value="SelO"/>
</dbReference>
<feature type="region of interest" description="Disordered" evidence="9">
    <location>
        <begin position="362"/>
        <end position="384"/>
    </location>
</feature>
<keyword evidence="3" id="KW-0808">Transferase</keyword>
<reference evidence="11" key="2">
    <citation type="submission" date="2015-05" db="EMBL/GenBank/DDBJ databases">
        <title>Complete genome sequence of Corynebacterium uterequi DSM 45634, isolated from the uterus of a maiden mare.</title>
        <authorList>
            <person name="Ruckert C."/>
            <person name="Albersmeier A."/>
            <person name="Winkler A."/>
            <person name="Tauch A."/>
        </authorList>
    </citation>
    <scope>NUCLEOTIDE SEQUENCE [LARGE SCALE GENOMIC DNA]</scope>
    <source>
        <strain evidence="11">DSM 45634</strain>
    </source>
</reference>
<evidence type="ECO:0000313" key="11">
    <source>
        <dbReference type="Proteomes" id="UP000035548"/>
    </source>
</evidence>
<dbReference type="PANTHER" id="PTHR32057:SF14">
    <property type="entry name" value="PROTEIN ADENYLYLTRANSFERASE SELO, MITOCHONDRIAL"/>
    <property type="match status" value="1"/>
</dbReference>
<dbReference type="GO" id="GO:0005524">
    <property type="term" value="F:ATP binding"/>
    <property type="evidence" value="ECO:0007669"/>
    <property type="project" value="UniProtKB-KW"/>
</dbReference>
<keyword evidence="6" id="KW-0547">Nucleotide-binding</keyword>
<reference evidence="10 11" key="1">
    <citation type="journal article" date="2015" name="Genome Announc.">
        <title>Virulence Factor Genes Detected in the Complete Genome Sequence of Corynebacterium uterequi DSM 45634, Isolated from the Uterus of a Maiden Mare.</title>
        <authorList>
            <person name="Ruckert C."/>
            <person name="Kriete M."/>
            <person name="Jaenicke S."/>
            <person name="Winkler A."/>
            <person name="Tauch A."/>
        </authorList>
    </citation>
    <scope>NUCLEOTIDE SEQUENCE [LARGE SCALE GENOMIC DNA]</scope>
    <source>
        <strain evidence="10 11">DSM 45634</strain>
    </source>
</reference>
<evidence type="ECO:0000256" key="3">
    <source>
        <dbReference type="ARBA" id="ARBA00022679"/>
    </source>
</evidence>
<name>A0A0G3HF31_9CORY</name>
<keyword evidence="7" id="KW-0067">ATP-binding</keyword>
<protein>
    <submittedName>
        <fullName evidence="10">Putative ACR, YdiU/UPF0061-like family</fullName>
    </submittedName>
</protein>
<keyword evidence="5" id="KW-0479">Metal-binding</keyword>
<dbReference type="RefSeq" id="WP_052844060.1">
    <property type="nucleotide sequence ID" value="NZ_CP011546.1"/>
</dbReference>
<dbReference type="STRING" id="1072256.CUTER_06755"/>
<dbReference type="PATRIC" id="fig|1072256.5.peg.1335"/>
<evidence type="ECO:0000256" key="8">
    <source>
        <dbReference type="ARBA" id="ARBA00022842"/>
    </source>
</evidence>
<keyword evidence="11" id="KW-1185">Reference proteome</keyword>
<organism evidence="10 11">
    <name type="scientific">Corynebacterium uterequi</name>
    <dbReference type="NCBI Taxonomy" id="1072256"/>
    <lineage>
        <taxon>Bacteria</taxon>
        <taxon>Bacillati</taxon>
        <taxon>Actinomycetota</taxon>
        <taxon>Actinomycetes</taxon>
        <taxon>Mycobacteriales</taxon>
        <taxon>Corynebacteriaceae</taxon>
        <taxon>Corynebacterium</taxon>
    </lineage>
</organism>
<accession>A0A0G3HF31</accession>
<dbReference type="Proteomes" id="UP000035548">
    <property type="component" value="Chromosome"/>
</dbReference>
<keyword evidence="8" id="KW-0460">Magnesium</keyword>
<dbReference type="AlphaFoldDB" id="A0A0G3HF31"/>
<evidence type="ECO:0000256" key="9">
    <source>
        <dbReference type="SAM" id="MobiDB-lite"/>
    </source>
</evidence>
<evidence type="ECO:0000313" key="10">
    <source>
        <dbReference type="EMBL" id="AKK11340.1"/>
    </source>
</evidence>
<dbReference type="GO" id="GO:0070733">
    <property type="term" value="F:AMPylase activity"/>
    <property type="evidence" value="ECO:0007669"/>
    <property type="project" value="TreeGrafter"/>
</dbReference>
<dbReference type="KEGG" id="cut:CUTER_06755"/>
<dbReference type="PANTHER" id="PTHR32057">
    <property type="entry name" value="PROTEIN ADENYLYLTRANSFERASE SELO, MITOCHONDRIAL"/>
    <property type="match status" value="1"/>
</dbReference>
<gene>
    <name evidence="10" type="ORF">CUTER_06755</name>
</gene>
<proteinExistence type="inferred from homology"/>
<dbReference type="GO" id="GO:0046872">
    <property type="term" value="F:metal ion binding"/>
    <property type="evidence" value="ECO:0007669"/>
    <property type="project" value="UniProtKB-KW"/>
</dbReference>
<evidence type="ECO:0000256" key="2">
    <source>
        <dbReference type="ARBA" id="ARBA00009747"/>
    </source>
</evidence>
<evidence type="ECO:0000256" key="1">
    <source>
        <dbReference type="ARBA" id="ARBA00001946"/>
    </source>
</evidence>
<dbReference type="EMBL" id="CP011546">
    <property type="protein sequence ID" value="AKK11340.1"/>
    <property type="molecule type" value="Genomic_DNA"/>
</dbReference>
<keyword evidence="4" id="KW-0548">Nucleotidyltransferase</keyword>
<dbReference type="Pfam" id="PF02696">
    <property type="entry name" value="SelO"/>
    <property type="match status" value="1"/>
</dbReference>
<evidence type="ECO:0000256" key="4">
    <source>
        <dbReference type="ARBA" id="ARBA00022695"/>
    </source>
</evidence>
<sequence length="384" mass="41211">MEPCLPAFVRAVAEFALPANPEAMPRPAIVVLNEPLAVELGLSPEWLRSDDGLAYLQGRSTPTFALAYAGHQFGHYSPLLGDGRALLLDEREVAGQAIELHAKGTGPTPLSRPGSDGRGSLSSMLKEFLFSEALHALGVPTTRTLAVVATGHGVVREYGPEPAAFLVRTSAGLTRVGTYELARTHNADTLDRLLRLDSGRIAGASGPVEFFAEVVRRQGRLVGAWMRLGFIHGVMNTDNTSIAGETLDYGPCAWTPGLDPTACYSSIDAQGRYAFGNQPAILRWNLTRLAQSMAEVASVSDLVAQLAALPDHLEAGRARIDDTPRWLPLNHLVEAALAGVRHGECGPFDELAHAVTHPWEEDAGSDFTRRPAPSTDSYRTFCGT</sequence>
<comment type="cofactor">
    <cofactor evidence="1">
        <name>Mg(2+)</name>
        <dbReference type="ChEBI" id="CHEBI:18420"/>
    </cofactor>
</comment>